<dbReference type="PATRIC" id="fig|1339316.3.peg.3830"/>
<dbReference type="Proteomes" id="UP000020773">
    <property type="component" value="Unassembled WGS sequence"/>
</dbReference>
<dbReference type="EMBL" id="JGDB01000400">
    <property type="protein sequence ID" value="EXY87626.1"/>
    <property type="molecule type" value="Genomic_DNA"/>
</dbReference>
<evidence type="ECO:0008006" key="5">
    <source>
        <dbReference type="Google" id="ProtNLM"/>
    </source>
</evidence>
<comment type="caution">
    <text evidence="3">The sequence shown here is derived from an EMBL/GenBank/DDBJ whole genome shotgun (WGS) entry which is preliminary data.</text>
</comment>
<dbReference type="EMBL" id="JGDB01000256">
    <property type="protein sequence ID" value="EXY89222.1"/>
    <property type="molecule type" value="Genomic_DNA"/>
</dbReference>
<dbReference type="RefSeq" id="WP_004327405.1">
    <property type="nucleotide sequence ID" value="NZ_JGDB01000255.1"/>
</dbReference>
<dbReference type="AlphaFoldDB" id="A0A015X9E2"/>
<evidence type="ECO:0000313" key="2">
    <source>
        <dbReference type="EMBL" id="EXY89222.1"/>
    </source>
</evidence>
<evidence type="ECO:0000313" key="3">
    <source>
        <dbReference type="EMBL" id="EXY89265.1"/>
    </source>
</evidence>
<gene>
    <name evidence="3" type="ORF">M125_4049</name>
    <name evidence="2" type="ORF">M125_4097</name>
    <name evidence="1" type="ORF">M125_5741</name>
</gene>
<dbReference type="Pfam" id="PF07030">
    <property type="entry name" value="Phage_Mu_Gp36"/>
    <property type="match status" value="1"/>
</dbReference>
<evidence type="ECO:0000313" key="1">
    <source>
        <dbReference type="EMBL" id="EXY87626.1"/>
    </source>
</evidence>
<proteinExistence type="predicted"/>
<organism evidence="3 4">
    <name type="scientific">Bacteroides fragilis str. 3998T(B)3</name>
    <dbReference type="NCBI Taxonomy" id="1339316"/>
    <lineage>
        <taxon>Bacteria</taxon>
        <taxon>Pseudomonadati</taxon>
        <taxon>Bacteroidota</taxon>
        <taxon>Bacteroidia</taxon>
        <taxon>Bacteroidales</taxon>
        <taxon>Bacteroidaceae</taxon>
        <taxon>Bacteroides</taxon>
    </lineage>
</organism>
<dbReference type="EMBL" id="JGDB01000255">
    <property type="protein sequence ID" value="EXY89265.1"/>
    <property type="molecule type" value="Genomic_DNA"/>
</dbReference>
<name>A0A015X9E2_BACFG</name>
<accession>A0A015X9E2</accession>
<reference evidence="3 4" key="1">
    <citation type="submission" date="2014-02" db="EMBL/GenBank/DDBJ databases">
        <authorList>
            <person name="Sears C."/>
            <person name="Carroll K."/>
            <person name="Sack B.R."/>
            <person name="Qadri F."/>
            <person name="Myers L.L."/>
            <person name="Chung G.-T."/>
            <person name="Escheverria P."/>
            <person name="Fraser C.M."/>
            <person name="Sadzewicz L."/>
            <person name="Shefchek K.A."/>
            <person name="Tallon L."/>
            <person name="Das S.P."/>
            <person name="Daugherty S."/>
            <person name="Mongodin E.F."/>
        </authorList>
    </citation>
    <scope>NUCLEOTIDE SEQUENCE [LARGE SCALE GENOMIC DNA]</scope>
    <source>
        <strain evidence="3">3998T</strain>
        <strain evidence="4">3998T(B)3</strain>
    </source>
</reference>
<dbReference type="InterPro" id="IPR009752">
    <property type="entry name" value="Phage_Mu_GpJ"/>
</dbReference>
<sequence length="141" mass="16421">MSKFIELSDYDASIHREILDALTREDDAVVEICEDRAVAEMRCYLSRRYDCDKIFTATGDKRNQLVLMMAIDIAVYHIFCIHNPRNLSPLRKERHERAVEWLKAVAAEEISVDGLPLLSEETRAAKSNFLIKSNRKRVNHW</sequence>
<evidence type="ECO:0000313" key="4">
    <source>
        <dbReference type="Proteomes" id="UP000020773"/>
    </source>
</evidence>
<dbReference type="GeneID" id="69480040"/>
<protein>
    <recommendedName>
        <fullName evidence="5">DUF1320 domain-containing protein</fullName>
    </recommendedName>
</protein>